<reference evidence="7" key="1">
    <citation type="submission" date="2022-11" db="EMBL/GenBank/DDBJ databases">
        <title>High-quality draft genome sequence of Galbibacter sp. strain CMA-7.</title>
        <authorList>
            <person name="Wei L."/>
            <person name="Dong C."/>
            <person name="Shao Z."/>
        </authorList>
    </citation>
    <scope>NUCLEOTIDE SEQUENCE</scope>
    <source>
        <strain evidence="7">CMA-7</strain>
    </source>
</reference>
<organism evidence="7 8">
    <name type="scientific">Galbibacter pacificus</name>
    <dbReference type="NCBI Taxonomy" id="2996052"/>
    <lineage>
        <taxon>Bacteria</taxon>
        <taxon>Pseudomonadati</taxon>
        <taxon>Bacteroidota</taxon>
        <taxon>Flavobacteriia</taxon>
        <taxon>Flavobacteriales</taxon>
        <taxon>Flavobacteriaceae</taxon>
        <taxon>Galbibacter</taxon>
    </lineage>
</organism>
<dbReference type="Proteomes" id="UP001153642">
    <property type="component" value="Unassembled WGS sequence"/>
</dbReference>
<dbReference type="EC" id="5.4.4.2" evidence="3"/>
<keyword evidence="8" id="KW-1185">Reference proteome</keyword>
<evidence type="ECO:0000256" key="4">
    <source>
        <dbReference type="ARBA" id="ARBA00023235"/>
    </source>
</evidence>
<dbReference type="GO" id="GO:0008909">
    <property type="term" value="F:isochorismate synthase activity"/>
    <property type="evidence" value="ECO:0007669"/>
    <property type="project" value="UniProtKB-EC"/>
</dbReference>
<gene>
    <name evidence="7" type="ORF">OSR52_06720</name>
</gene>
<comment type="catalytic activity">
    <reaction evidence="1">
        <text>chorismate = isochorismate</text>
        <dbReference type="Rhea" id="RHEA:18985"/>
        <dbReference type="ChEBI" id="CHEBI:29748"/>
        <dbReference type="ChEBI" id="CHEBI:29780"/>
        <dbReference type="EC" id="5.4.4.2"/>
    </reaction>
</comment>
<evidence type="ECO:0000259" key="6">
    <source>
        <dbReference type="Pfam" id="PF00425"/>
    </source>
</evidence>
<dbReference type="EMBL" id="JAPMUA010000002">
    <property type="protein sequence ID" value="MDG3585558.1"/>
    <property type="molecule type" value="Genomic_DNA"/>
</dbReference>
<evidence type="ECO:0000256" key="5">
    <source>
        <dbReference type="ARBA" id="ARBA00041564"/>
    </source>
</evidence>
<keyword evidence="4 7" id="KW-0413">Isomerase</keyword>
<dbReference type="InterPro" id="IPR004561">
    <property type="entry name" value="IsoChor_synthase"/>
</dbReference>
<accession>A0ABT6FQL0</accession>
<evidence type="ECO:0000313" key="7">
    <source>
        <dbReference type="EMBL" id="MDG3585558.1"/>
    </source>
</evidence>
<dbReference type="InterPro" id="IPR005801">
    <property type="entry name" value="ADC_synthase"/>
</dbReference>
<name>A0ABT6FQL0_9FLAO</name>
<dbReference type="RefSeq" id="WP_277899178.1">
    <property type="nucleotide sequence ID" value="NZ_JAPMUA010000002.1"/>
</dbReference>
<evidence type="ECO:0000256" key="1">
    <source>
        <dbReference type="ARBA" id="ARBA00000799"/>
    </source>
</evidence>
<sequence>MKLASEAFFDKIKKQHKEQKPFVIYNKPNINKISGLLQLTNDVFYTEKYTKEGFVFVPFSNSEKSILIPRENSQAMECGHNFSNEEQQLDGVLLKKESLKEKKHMALVENAVSTIKQTALQKVVLSRTKEIELPTFNFILVFKKLVQKYPNAFCYVWYHPEIGLWLGATPEVLLVAEDRAFKTMALAGTQKYNGKMDVEWGDKEKTEQELVTESILENLKKICPKIEVSEVKTIKAGPLLHLKTDIRGKANTGNIGDIVACLHPTPAVCGLPTELAKDFILKEEGYNRAYYTGFLGELNFKEDTKKITSLFVNLRCMQYTEGKLIIYVGGGITKDSDAQLEWLETENKSRTMLDALLK</sequence>
<dbReference type="PANTHER" id="PTHR42839:SF2">
    <property type="entry name" value="ISOCHORISMATE SYNTHASE ENTC"/>
    <property type="match status" value="1"/>
</dbReference>
<evidence type="ECO:0000313" key="8">
    <source>
        <dbReference type="Proteomes" id="UP001153642"/>
    </source>
</evidence>
<dbReference type="Gene3D" id="3.60.120.10">
    <property type="entry name" value="Anthranilate synthase"/>
    <property type="match status" value="1"/>
</dbReference>
<feature type="domain" description="Chorismate-utilising enzyme C-terminal" evidence="6">
    <location>
        <begin position="101"/>
        <end position="348"/>
    </location>
</feature>
<dbReference type="InterPro" id="IPR015890">
    <property type="entry name" value="Chorismate_C"/>
</dbReference>
<dbReference type="Pfam" id="PF00425">
    <property type="entry name" value="Chorismate_bind"/>
    <property type="match status" value="1"/>
</dbReference>
<comment type="caution">
    <text evidence="7">The sequence shown here is derived from an EMBL/GenBank/DDBJ whole genome shotgun (WGS) entry which is preliminary data.</text>
</comment>
<evidence type="ECO:0000256" key="3">
    <source>
        <dbReference type="ARBA" id="ARBA00012824"/>
    </source>
</evidence>
<dbReference type="NCBIfam" id="TIGR00543">
    <property type="entry name" value="isochor_syn"/>
    <property type="match status" value="1"/>
</dbReference>
<dbReference type="SUPFAM" id="SSF56322">
    <property type="entry name" value="ADC synthase"/>
    <property type="match status" value="1"/>
</dbReference>
<comment type="similarity">
    <text evidence="2">Belongs to the isochorismate synthase family.</text>
</comment>
<evidence type="ECO:0000256" key="2">
    <source>
        <dbReference type="ARBA" id="ARBA00005297"/>
    </source>
</evidence>
<proteinExistence type="inferred from homology"/>
<protein>
    <recommendedName>
        <fullName evidence="3">isochorismate synthase</fullName>
        <ecNumber evidence="3">5.4.4.2</ecNumber>
    </recommendedName>
    <alternativeName>
        <fullName evidence="5">Isochorismate mutase</fullName>
    </alternativeName>
</protein>
<dbReference type="PANTHER" id="PTHR42839">
    <property type="entry name" value="ISOCHORISMATE SYNTHASE ENTC"/>
    <property type="match status" value="1"/>
</dbReference>